<reference evidence="3 4" key="1">
    <citation type="journal article" date="2019" name="Int. J. Syst. Evol. Microbiol.">
        <title>The Global Catalogue of Microorganisms (GCM) 10K type strain sequencing project: providing services to taxonomists for standard genome sequencing and annotation.</title>
        <authorList>
            <consortium name="The Broad Institute Genomics Platform"/>
            <consortium name="The Broad Institute Genome Sequencing Center for Infectious Disease"/>
            <person name="Wu L."/>
            <person name="Ma J."/>
        </authorList>
    </citation>
    <scope>NUCLEOTIDE SEQUENCE [LARGE SCALE GENOMIC DNA]</scope>
    <source>
        <strain evidence="3 4">IBRC-M 10256</strain>
    </source>
</reference>
<gene>
    <name evidence="3" type="ORF">ACFOUR_14190</name>
</gene>
<accession>A0ABD5NS25</accession>
<keyword evidence="4" id="KW-1185">Reference proteome</keyword>
<feature type="domain" description="Luciferase-like" evidence="2">
    <location>
        <begin position="1"/>
        <end position="299"/>
    </location>
</feature>
<dbReference type="InterPro" id="IPR050564">
    <property type="entry name" value="F420-G6PD/mer"/>
</dbReference>
<dbReference type="InterPro" id="IPR019945">
    <property type="entry name" value="F420_G6P_DH-rel"/>
</dbReference>
<sequence>MDIGYFAAHEQYDPTTLLSHVDRAASAGFDTVWTSDHVHPWWHTDAHCGAAWPWMGAALERTDSIRIGTGVTPPIARLHPALIAQTFATMGAMYPGRVHLAIGTGEAMNEVPLGYDWPAYPERRERLIDACEIVSRLWDGGFTTYDGHYWDVDTMNLYTLPEERVPLYVAGNGPKTTRVAGRYADGFLTLRDADVYQRELEPALEAGAAEADRDPDEITRVRQLLVSYHPDYDRALKSTGFWRGPPAIGFDEDVYDPREIEAAGREIALSEMTDEFFVTDEPADIREKLATLADAGFDEVELLSSSPDQETFVEAMEAEVLGQV</sequence>
<dbReference type="Proteomes" id="UP001595846">
    <property type="component" value="Unassembled WGS sequence"/>
</dbReference>
<dbReference type="InterPro" id="IPR036661">
    <property type="entry name" value="Luciferase-like_sf"/>
</dbReference>
<organism evidence="3 4">
    <name type="scientific">Halovivax cerinus</name>
    <dbReference type="NCBI Taxonomy" id="1487865"/>
    <lineage>
        <taxon>Archaea</taxon>
        <taxon>Methanobacteriati</taxon>
        <taxon>Methanobacteriota</taxon>
        <taxon>Stenosarchaea group</taxon>
        <taxon>Halobacteria</taxon>
        <taxon>Halobacteriales</taxon>
        <taxon>Natrialbaceae</taxon>
        <taxon>Halovivax</taxon>
    </lineage>
</organism>
<dbReference type="PANTHER" id="PTHR43244:SF1">
    <property type="entry name" value="5,10-METHYLENETETRAHYDROMETHANOPTERIN REDUCTASE"/>
    <property type="match status" value="1"/>
</dbReference>
<evidence type="ECO:0000259" key="2">
    <source>
        <dbReference type="Pfam" id="PF00296"/>
    </source>
</evidence>
<name>A0ABD5NS25_9EURY</name>
<evidence type="ECO:0000313" key="3">
    <source>
        <dbReference type="EMBL" id="MFC3959510.1"/>
    </source>
</evidence>
<comment type="caution">
    <text evidence="3">The sequence shown here is derived from an EMBL/GenBank/DDBJ whole genome shotgun (WGS) entry which is preliminary data.</text>
</comment>
<keyword evidence="1 3" id="KW-0560">Oxidoreductase</keyword>
<proteinExistence type="predicted"/>
<dbReference type="RefSeq" id="WP_256533022.1">
    <property type="nucleotide sequence ID" value="NZ_CP101824.1"/>
</dbReference>
<dbReference type="Pfam" id="PF00296">
    <property type="entry name" value="Bac_luciferase"/>
    <property type="match status" value="1"/>
</dbReference>
<dbReference type="EC" id="1.-.-.-" evidence="3"/>
<dbReference type="AlphaFoldDB" id="A0ABD5NS25"/>
<dbReference type="SUPFAM" id="SSF51679">
    <property type="entry name" value="Bacterial luciferase-like"/>
    <property type="match status" value="1"/>
</dbReference>
<dbReference type="GeneID" id="73902133"/>
<dbReference type="NCBIfam" id="TIGR03557">
    <property type="entry name" value="F420_G6P_family"/>
    <property type="match status" value="1"/>
</dbReference>
<dbReference type="CDD" id="cd01097">
    <property type="entry name" value="Tetrahydromethanopterin_reductase"/>
    <property type="match status" value="1"/>
</dbReference>
<protein>
    <submittedName>
        <fullName evidence="3">TIGR03557 family F420-dependent LLM class oxidoreductase</fullName>
        <ecNumber evidence="3">1.-.-.-</ecNumber>
    </submittedName>
</protein>
<dbReference type="PANTHER" id="PTHR43244">
    <property type="match status" value="1"/>
</dbReference>
<evidence type="ECO:0000256" key="1">
    <source>
        <dbReference type="ARBA" id="ARBA00023002"/>
    </source>
</evidence>
<dbReference type="InterPro" id="IPR011251">
    <property type="entry name" value="Luciferase-like_dom"/>
</dbReference>
<evidence type="ECO:0000313" key="4">
    <source>
        <dbReference type="Proteomes" id="UP001595846"/>
    </source>
</evidence>
<dbReference type="EMBL" id="JBHSAQ010000013">
    <property type="protein sequence ID" value="MFC3959510.1"/>
    <property type="molecule type" value="Genomic_DNA"/>
</dbReference>
<dbReference type="GO" id="GO:0016491">
    <property type="term" value="F:oxidoreductase activity"/>
    <property type="evidence" value="ECO:0007669"/>
    <property type="project" value="UniProtKB-KW"/>
</dbReference>
<dbReference type="Gene3D" id="3.20.20.30">
    <property type="entry name" value="Luciferase-like domain"/>
    <property type="match status" value="1"/>
</dbReference>